<keyword evidence="3 5" id="KW-1133">Transmembrane helix</keyword>
<evidence type="ECO:0000256" key="2">
    <source>
        <dbReference type="ARBA" id="ARBA00022692"/>
    </source>
</evidence>
<dbReference type="GO" id="GO:0015179">
    <property type="term" value="F:L-amino acid transmembrane transporter activity"/>
    <property type="evidence" value="ECO:0007669"/>
    <property type="project" value="TreeGrafter"/>
</dbReference>
<gene>
    <name evidence="7" type="ORF">Ctob_014190</name>
</gene>
<keyword evidence="2 5" id="KW-0812">Transmembrane</keyword>
<feature type="transmembrane region" description="Helical" evidence="5">
    <location>
        <begin position="423"/>
        <end position="448"/>
    </location>
</feature>
<feature type="transmembrane region" description="Helical" evidence="5">
    <location>
        <begin position="185"/>
        <end position="207"/>
    </location>
</feature>
<feature type="transmembrane region" description="Helical" evidence="5">
    <location>
        <begin position="213"/>
        <end position="236"/>
    </location>
</feature>
<feature type="transmembrane region" description="Helical" evidence="5">
    <location>
        <begin position="36"/>
        <end position="56"/>
    </location>
</feature>
<evidence type="ECO:0000313" key="8">
    <source>
        <dbReference type="Proteomes" id="UP000037460"/>
    </source>
</evidence>
<dbReference type="EMBL" id="JWZX01002476">
    <property type="protein sequence ID" value="KOO29014.1"/>
    <property type="molecule type" value="Genomic_DNA"/>
</dbReference>
<proteinExistence type="predicted"/>
<feature type="transmembrane region" description="Helical" evidence="5">
    <location>
        <begin position="305"/>
        <end position="327"/>
    </location>
</feature>
<dbReference type="Pfam" id="PF01490">
    <property type="entry name" value="Aa_trans"/>
    <property type="match status" value="2"/>
</dbReference>
<name>A0A0M0JR00_9EUKA</name>
<feature type="transmembrane region" description="Helical" evidence="5">
    <location>
        <begin position="122"/>
        <end position="141"/>
    </location>
</feature>
<sequence>MVSRRTNAYVGVGLNERFIDDGYEDKHLHGFTDAHATATIISIMGSIGVFNLPFALKLGGWLGLPLIFLCGAMSLYTARLLVSCLHSGDDGKRIASYAALGEVAFGISGRVVVIYFQYATLLGMAALTMMATGAFLVDVFVGGPQGNGFFPQLSNLLDFGCPPPATAPEPEPKWADGFSCSEHRWYQLSTTLVALITLFVLVCLPTLGEARIAALLGSGAFVLSALAGIINAFLLFPLDADEAARFEMPFGNGTGPSTRLAPEGVSDLALAISAISLSFGGHSALPSIEGHTIQPWRFLGALNRVYVLLVLLNSLVALSGYLTFGALAEPPVLENLPHAVGLSFGKLAAAIKLVVVVHLMANLPLLLMVVARELEAIIAIWVPYFAQVVCLVGASGVSMMAYIMPVLIGWKLRGESMGPIEKAWGGLILLLGVVSGIAGTTFSLWSLVHKLACAAKGEDCGEEVSVVPHHLLSGTAWQ</sequence>
<organism evidence="7 8">
    <name type="scientific">Chrysochromulina tobinii</name>
    <dbReference type="NCBI Taxonomy" id="1460289"/>
    <lineage>
        <taxon>Eukaryota</taxon>
        <taxon>Haptista</taxon>
        <taxon>Haptophyta</taxon>
        <taxon>Prymnesiophyceae</taxon>
        <taxon>Prymnesiales</taxon>
        <taxon>Chrysochromulinaceae</taxon>
        <taxon>Chrysochromulina</taxon>
    </lineage>
</organism>
<protein>
    <submittedName>
        <fullName evidence="7">Amino acid transporter</fullName>
    </submittedName>
</protein>
<evidence type="ECO:0000259" key="6">
    <source>
        <dbReference type="Pfam" id="PF01490"/>
    </source>
</evidence>
<evidence type="ECO:0000256" key="3">
    <source>
        <dbReference type="ARBA" id="ARBA00022989"/>
    </source>
</evidence>
<feature type="domain" description="Amino acid transporter transmembrane" evidence="6">
    <location>
        <begin position="35"/>
        <end position="375"/>
    </location>
</feature>
<dbReference type="Proteomes" id="UP000037460">
    <property type="component" value="Unassembled WGS sequence"/>
</dbReference>
<evidence type="ECO:0000256" key="1">
    <source>
        <dbReference type="ARBA" id="ARBA00004141"/>
    </source>
</evidence>
<feature type="transmembrane region" description="Helical" evidence="5">
    <location>
        <begin position="94"/>
        <end position="116"/>
    </location>
</feature>
<accession>A0A0M0JR00</accession>
<evidence type="ECO:0000256" key="5">
    <source>
        <dbReference type="SAM" id="Phobius"/>
    </source>
</evidence>
<dbReference type="OrthoDB" id="40134at2759"/>
<keyword evidence="8" id="KW-1185">Reference proteome</keyword>
<comment type="subcellular location">
    <subcellularLocation>
        <location evidence="1">Membrane</location>
        <topology evidence="1">Multi-pass membrane protein</topology>
    </subcellularLocation>
</comment>
<dbReference type="AlphaFoldDB" id="A0A0M0JR00"/>
<feature type="transmembrane region" description="Helical" evidence="5">
    <location>
        <begin position="378"/>
        <end position="403"/>
    </location>
</feature>
<dbReference type="PANTHER" id="PTHR22950">
    <property type="entry name" value="AMINO ACID TRANSPORTER"/>
    <property type="match status" value="1"/>
</dbReference>
<comment type="caution">
    <text evidence="7">The sequence shown here is derived from an EMBL/GenBank/DDBJ whole genome shotgun (WGS) entry which is preliminary data.</text>
</comment>
<dbReference type="InterPro" id="IPR013057">
    <property type="entry name" value="AA_transpt_TM"/>
</dbReference>
<keyword evidence="4 5" id="KW-0472">Membrane</keyword>
<evidence type="ECO:0000313" key="7">
    <source>
        <dbReference type="EMBL" id="KOO29014.1"/>
    </source>
</evidence>
<feature type="domain" description="Amino acid transporter transmembrane" evidence="6">
    <location>
        <begin position="377"/>
        <end position="442"/>
    </location>
</feature>
<dbReference type="GO" id="GO:0005774">
    <property type="term" value="C:vacuolar membrane"/>
    <property type="evidence" value="ECO:0007669"/>
    <property type="project" value="TreeGrafter"/>
</dbReference>
<feature type="transmembrane region" description="Helical" evidence="5">
    <location>
        <begin position="62"/>
        <end position="82"/>
    </location>
</feature>
<feature type="transmembrane region" description="Helical" evidence="5">
    <location>
        <begin position="347"/>
        <end position="371"/>
    </location>
</feature>
<dbReference type="PANTHER" id="PTHR22950:SF677">
    <property type="entry name" value="AMINO ACID TRANSPORTER TRANSMEMBRANE DOMAIN-CONTAINING PROTEIN"/>
    <property type="match status" value="1"/>
</dbReference>
<evidence type="ECO:0000256" key="4">
    <source>
        <dbReference type="ARBA" id="ARBA00023136"/>
    </source>
</evidence>
<reference evidence="8" key="1">
    <citation type="journal article" date="2015" name="PLoS Genet.">
        <title>Genome Sequence and Transcriptome Analyses of Chrysochromulina tobin: Metabolic Tools for Enhanced Algal Fitness in the Prominent Order Prymnesiales (Haptophyceae).</title>
        <authorList>
            <person name="Hovde B.T."/>
            <person name="Deodato C.R."/>
            <person name="Hunsperger H.M."/>
            <person name="Ryken S.A."/>
            <person name="Yost W."/>
            <person name="Jha R.K."/>
            <person name="Patterson J."/>
            <person name="Monnat R.J. Jr."/>
            <person name="Barlow S.B."/>
            <person name="Starkenburg S.R."/>
            <person name="Cattolico R.A."/>
        </authorList>
    </citation>
    <scope>NUCLEOTIDE SEQUENCE</scope>
    <source>
        <strain evidence="8">CCMP291</strain>
    </source>
</reference>